<proteinExistence type="predicted"/>
<evidence type="ECO:0000313" key="4">
    <source>
        <dbReference type="EMBL" id="PLW33973.1"/>
    </source>
</evidence>
<dbReference type="OrthoDB" id="2504961at2759"/>
<evidence type="ECO:0000313" key="3">
    <source>
        <dbReference type="EMBL" id="PLW09115.1"/>
    </source>
</evidence>
<evidence type="ECO:0000256" key="1">
    <source>
        <dbReference type="SAM" id="MobiDB-lite"/>
    </source>
</evidence>
<reference evidence="5 6" key="1">
    <citation type="submission" date="2017-11" db="EMBL/GenBank/DDBJ databases">
        <title>De novo assembly and phasing of dikaryotic genomes from two isolates of Puccinia coronata f. sp. avenae, the causal agent of oat crown rust.</title>
        <authorList>
            <person name="Miller M.E."/>
            <person name="Zhang Y."/>
            <person name="Omidvar V."/>
            <person name="Sperschneider J."/>
            <person name="Schwessinger B."/>
            <person name="Raley C."/>
            <person name="Palmer J.M."/>
            <person name="Garnica D."/>
            <person name="Upadhyaya N."/>
            <person name="Rathjen J."/>
            <person name="Taylor J.M."/>
            <person name="Park R.F."/>
            <person name="Dodds P.N."/>
            <person name="Hirsch C.D."/>
            <person name="Kianian S.F."/>
            <person name="Figueroa M."/>
        </authorList>
    </citation>
    <scope>NUCLEOTIDE SEQUENCE [LARGE SCALE GENOMIC DNA]</scope>
    <source>
        <strain evidence="3">12NC29</strain>
        <strain evidence="4">12SD80</strain>
    </source>
</reference>
<evidence type="ECO:0000313" key="6">
    <source>
        <dbReference type="Proteomes" id="UP000235392"/>
    </source>
</evidence>
<keyword evidence="5" id="KW-1185">Reference proteome</keyword>
<evidence type="ECO:0000313" key="5">
    <source>
        <dbReference type="Proteomes" id="UP000235388"/>
    </source>
</evidence>
<accession>A0A2N5U888</accession>
<feature type="compositionally biased region" description="Basic and acidic residues" evidence="1">
    <location>
        <begin position="594"/>
        <end position="606"/>
    </location>
</feature>
<feature type="region of interest" description="Disordered" evidence="1">
    <location>
        <begin position="69"/>
        <end position="127"/>
    </location>
</feature>
<dbReference type="AlphaFoldDB" id="A0A2N5U888"/>
<sequence length="606" mass="67852">MAADDENDKARVPQADSHDHTPAGSSKTFLKPFVKSVANAGRSVGAGIYHAGKVVDAITDLTERISLPRAAGSPNLSSTSHAEFGLPMESSDNVPEERREKSRPFKGKFKNAGSHGPGTSSDTGSDSYLSQAALSRLNSLQLSRDDFPHLDSHMSRNRYSRAHTDHIGFLKCDDDEAEGHLMINSEDDPDGPADRRDAVYNYEAVFPRSRLQSMCKLPFAKRRHTIHIPQDYKLVPVRHSIKKQNMEVQLIWKYRLLKKMDQKQRSVLEALEILEGLYHSTAKEAEIKSREVKDRLEGYVEQNKLAAELLSFLPNDPLLLNQSTTPSSSSSDLQPHPSGDIFPSSPFHHHHHQPRQLSVSSKALSWDKVDPQTWELYKELTSAGEILRQRRHEVSNKRRMMDNHVDELIKQAGLKRPARRRDHPSGRPPPKGSALEKTSPHTAQRDAMLEKETRKLKVAISHGGAEGGDHDGDDHGEEEEGEGRVRGSLESDSKLVIAMAEGVITTIEQDPSLQVAEFVELVVVAGLARLLGTITAWLASAFRAAVRFLLVFFVRQIHRLAARLELDEGEHHELGTTPHFFPRRPRTRHSPPPDLHDTQDGHRVQE</sequence>
<comment type="caution">
    <text evidence="4">The sequence shown here is derived from an EMBL/GenBank/DDBJ whole genome shotgun (WGS) entry which is preliminary data.</text>
</comment>
<dbReference type="EMBL" id="PGCI01001252">
    <property type="protein sequence ID" value="PLW06133.1"/>
    <property type="molecule type" value="Genomic_DNA"/>
</dbReference>
<feature type="region of interest" description="Disordered" evidence="1">
    <location>
        <begin position="321"/>
        <end position="360"/>
    </location>
</feature>
<name>A0A2N5U888_9BASI</name>
<protein>
    <submittedName>
        <fullName evidence="4">Uncharacterized protein</fullName>
    </submittedName>
</protein>
<evidence type="ECO:0000313" key="2">
    <source>
        <dbReference type="EMBL" id="PLW06133.1"/>
    </source>
</evidence>
<feature type="region of interest" description="Disordered" evidence="1">
    <location>
        <begin position="410"/>
        <end position="446"/>
    </location>
</feature>
<gene>
    <name evidence="3" type="ORF">PCANC_21591</name>
    <name evidence="4" type="ORF">PCASD_12349</name>
    <name evidence="2" type="ORF">PCASD_24328</name>
</gene>
<organism evidence="4 6">
    <name type="scientific">Puccinia coronata f. sp. avenae</name>
    <dbReference type="NCBI Taxonomy" id="200324"/>
    <lineage>
        <taxon>Eukaryota</taxon>
        <taxon>Fungi</taxon>
        <taxon>Dikarya</taxon>
        <taxon>Basidiomycota</taxon>
        <taxon>Pucciniomycotina</taxon>
        <taxon>Pucciniomycetes</taxon>
        <taxon>Pucciniales</taxon>
        <taxon>Pucciniaceae</taxon>
        <taxon>Puccinia</taxon>
    </lineage>
</organism>
<feature type="compositionally biased region" description="Low complexity" evidence="1">
    <location>
        <begin position="113"/>
        <end position="127"/>
    </location>
</feature>
<feature type="region of interest" description="Disordered" evidence="1">
    <location>
        <begin position="462"/>
        <end position="488"/>
    </location>
</feature>
<dbReference type="Proteomes" id="UP000235392">
    <property type="component" value="Unassembled WGS sequence"/>
</dbReference>
<feature type="compositionally biased region" description="Basic and acidic residues" evidence="1">
    <location>
        <begin position="8"/>
        <end position="21"/>
    </location>
</feature>
<dbReference type="EMBL" id="PGCJ01001122">
    <property type="protein sequence ID" value="PLW09115.1"/>
    <property type="molecule type" value="Genomic_DNA"/>
</dbReference>
<feature type="compositionally biased region" description="Low complexity" evidence="1">
    <location>
        <begin position="321"/>
        <end position="346"/>
    </location>
</feature>
<dbReference type="EMBL" id="PGCI01000208">
    <property type="protein sequence ID" value="PLW33973.1"/>
    <property type="molecule type" value="Genomic_DNA"/>
</dbReference>
<feature type="region of interest" description="Disordered" evidence="1">
    <location>
        <begin position="1"/>
        <end position="29"/>
    </location>
</feature>
<feature type="region of interest" description="Disordered" evidence="1">
    <location>
        <begin position="573"/>
        <end position="606"/>
    </location>
</feature>
<dbReference type="STRING" id="200324.A0A2N5U888"/>
<dbReference type="Proteomes" id="UP000235388">
    <property type="component" value="Unassembled WGS sequence"/>
</dbReference>